<dbReference type="PANTHER" id="PTHR13462">
    <property type="entry name" value="CALCIUM UNIPORTER PROTEIN, MITOCHONDRIAL"/>
    <property type="match status" value="1"/>
</dbReference>
<evidence type="ECO:0000256" key="7">
    <source>
        <dbReference type="ARBA" id="ARBA00022792"/>
    </source>
</evidence>
<evidence type="ECO:0000256" key="13">
    <source>
        <dbReference type="ARBA" id="ARBA00023303"/>
    </source>
</evidence>
<evidence type="ECO:0000256" key="2">
    <source>
        <dbReference type="ARBA" id="ARBA00005653"/>
    </source>
</evidence>
<name>A0A0N4U0Y4_DRAME</name>
<keyword evidence="11 15" id="KW-0496">Mitochondrion</keyword>
<dbReference type="Pfam" id="PF04678">
    <property type="entry name" value="MCU"/>
    <property type="match status" value="1"/>
</dbReference>
<keyword evidence="9 15" id="KW-1133">Transmembrane helix</keyword>
<keyword evidence="12 15" id="KW-0472">Membrane</keyword>
<keyword evidence="6 15" id="KW-0812">Transmembrane</keyword>
<dbReference type="InterPro" id="IPR039055">
    <property type="entry name" value="MCU_fam"/>
</dbReference>
<evidence type="ECO:0000256" key="14">
    <source>
        <dbReference type="ARBA" id="ARBA00036634"/>
    </source>
</evidence>
<reference evidence="21" key="1">
    <citation type="submission" date="2017-02" db="UniProtKB">
        <authorList>
            <consortium name="WormBaseParasite"/>
        </authorList>
    </citation>
    <scope>IDENTIFICATION</scope>
</reference>
<evidence type="ECO:0000259" key="17">
    <source>
        <dbReference type="Pfam" id="PF04678"/>
    </source>
</evidence>
<reference evidence="18 20" key="2">
    <citation type="submission" date="2018-11" db="EMBL/GenBank/DDBJ databases">
        <authorList>
            <consortium name="Pathogen Informatics"/>
        </authorList>
    </citation>
    <scope>NUCLEOTIDE SEQUENCE [LARGE SCALE GENOMIC DNA]</scope>
</reference>
<keyword evidence="16" id="KW-0175">Coiled coil</keyword>
<comment type="catalytic activity">
    <reaction evidence="14">
        <text>Ca(2+)(in) = Ca(2+)(out)</text>
        <dbReference type="Rhea" id="RHEA:29671"/>
        <dbReference type="ChEBI" id="CHEBI:29108"/>
    </reaction>
</comment>
<dbReference type="Proteomes" id="UP000274756">
    <property type="component" value="Unassembled WGS sequence"/>
</dbReference>
<dbReference type="GO" id="GO:1990246">
    <property type="term" value="C:uniplex complex"/>
    <property type="evidence" value="ECO:0007669"/>
    <property type="project" value="TreeGrafter"/>
</dbReference>
<keyword evidence="10 15" id="KW-0406">Ion transport</keyword>
<dbReference type="GO" id="GO:0036444">
    <property type="term" value="P:calcium import into the mitochondrion"/>
    <property type="evidence" value="ECO:0007669"/>
    <property type="project" value="TreeGrafter"/>
</dbReference>
<evidence type="ECO:0000313" key="20">
    <source>
        <dbReference type="Proteomes" id="UP000274756"/>
    </source>
</evidence>
<evidence type="ECO:0000256" key="10">
    <source>
        <dbReference type="ARBA" id="ARBA00023065"/>
    </source>
</evidence>
<protein>
    <recommendedName>
        <fullName evidence="15">Calcium uniporter protein</fullName>
    </recommendedName>
</protein>
<comment type="domain">
    <text evidence="15">The selectivity filter, in which calcium ions are arranged in single file, is composed of two acidic rings separated by one helical turn along the central axis of the channel pore.</text>
</comment>
<evidence type="ECO:0000313" key="18">
    <source>
        <dbReference type="EMBL" id="VDN54619.1"/>
    </source>
</evidence>
<dbReference type="Proteomes" id="UP000038040">
    <property type="component" value="Unplaced"/>
</dbReference>
<dbReference type="InterPro" id="IPR006769">
    <property type="entry name" value="MCU_C"/>
</dbReference>
<dbReference type="GO" id="GO:0005262">
    <property type="term" value="F:calcium channel activity"/>
    <property type="evidence" value="ECO:0007669"/>
    <property type="project" value="UniProtKB-UniRule"/>
</dbReference>
<proteinExistence type="inferred from homology"/>
<dbReference type="GO" id="GO:0051560">
    <property type="term" value="P:mitochondrial calcium ion homeostasis"/>
    <property type="evidence" value="ECO:0007669"/>
    <property type="project" value="UniProtKB-UniRule"/>
</dbReference>
<dbReference type="OrthoDB" id="278338at2759"/>
<evidence type="ECO:0000256" key="15">
    <source>
        <dbReference type="RuleBase" id="RU367035"/>
    </source>
</evidence>
<dbReference type="WBParaSite" id="DME_0000023201-mRNA-1">
    <property type="protein sequence ID" value="DME_0000023201-mRNA-1"/>
    <property type="gene ID" value="DME_0000023201"/>
</dbReference>
<keyword evidence="13 15" id="KW-0407">Ion channel</keyword>
<sequence>MNYKNGLPIINIPLPSRKIFCCFFLKPINENVNDFCRNIASEDKGIDFLALYTLGNRIAGSTSIENLILLGDFKIRINDEFYVVRVPSIYENDLTSVKINDKLQCIDDLRAMIASLHASLNINEFKLERERILLQKLEEINDELKILEKVKLEIEIECKAHSERIMWTALIFMCLQAGFFARLTWWEYSWDIMEPITYFATFATAIASFAYYLYTKQSSEISDMKNRYYIIRFHKLAVKKNFDIVKYYSSLNLFYFLIKKNLFENLKIIFCRDPKIWLLSYLLSYSYIADAELHITYR</sequence>
<evidence type="ECO:0000256" key="8">
    <source>
        <dbReference type="ARBA" id="ARBA00022837"/>
    </source>
</evidence>
<keyword evidence="8 15" id="KW-0106">Calcium</keyword>
<organism evidence="19 21">
    <name type="scientific">Dracunculus medinensis</name>
    <name type="common">Guinea worm</name>
    <dbReference type="NCBI Taxonomy" id="318479"/>
    <lineage>
        <taxon>Eukaryota</taxon>
        <taxon>Metazoa</taxon>
        <taxon>Ecdysozoa</taxon>
        <taxon>Nematoda</taxon>
        <taxon>Chromadorea</taxon>
        <taxon>Rhabditida</taxon>
        <taxon>Spirurina</taxon>
        <taxon>Dracunculoidea</taxon>
        <taxon>Dracunculidae</taxon>
        <taxon>Dracunculus</taxon>
    </lineage>
</organism>
<keyword evidence="4 15" id="KW-0109">Calcium transport</keyword>
<keyword evidence="5 15" id="KW-0107">Calcium channel</keyword>
<comment type="function">
    <text evidence="15">Mitochondrial inner membrane calcium uniporter that mediates calcium uptake into mitochondria. Mitochondrial calcium homeostasis plays key roles in cellular physiology and regulates cell bioenergetics, cytoplasmic calcium signals and activation of cell death pathways.</text>
</comment>
<feature type="transmembrane region" description="Helical" evidence="15">
    <location>
        <begin position="196"/>
        <end position="214"/>
    </location>
</feature>
<evidence type="ECO:0000256" key="9">
    <source>
        <dbReference type="ARBA" id="ARBA00022989"/>
    </source>
</evidence>
<dbReference type="PANTHER" id="PTHR13462:SF10">
    <property type="entry name" value="CALCIUM UNIPORTER PROTEIN, MITOCHONDRIAL"/>
    <property type="match status" value="1"/>
</dbReference>
<gene>
    <name evidence="18" type="ORF">DME_LOCUS4592</name>
</gene>
<feature type="coiled-coil region" evidence="16">
    <location>
        <begin position="127"/>
        <end position="157"/>
    </location>
</feature>
<dbReference type="STRING" id="318479.A0A0N4U0Y4"/>
<feature type="domain" description="Calcium uniporter protein C-terminal" evidence="17">
    <location>
        <begin position="42"/>
        <end position="248"/>
    </location>
</feature>
<feature type="transmembrane region" description="Helical" evidence="15">
    <location>
        <begin position="165"/>
        <end position="184"/>
    </location>
</feature>
<comment type="subcellular location">
    <subcellularLocation>
        <location evidence="1 15">Mitochondrion inner membrane</location>
        <topology evidence="1 15">Multi-pass membrane protein</topology>
    </subcellularLocation>
</comment>
<evidence type="ECO:0000313" key="19">
    <source>
        <dbReference type="Proteomes" id="UP000038040"/>
    </source>
</evidence>
<evidence type="ECO:0000256" key="4">
    <source>
        <dbReference type="ARBA" id="ARBA00022568"/>
    </source>
</evidence>
<evidence type="ECO:0000256" key="11">
    <source>
        <dbReference type="ARBA" id="ARBA00023128"/>
    </source>
</evidence>
<keyword evidence="20" id="KW-1185">Reference proteome</keyword>
<accession>A0A0N4U0Y4</accession>
<evidence type="ECO:0000313" key="21">
    <source>
        <dbReference type="WBParaSite" id="DME_0000023201-mRNA-1"/>
    </source>
</evidence>
<dbReference type="EMBL" id="UYYG01001150">
    <property type="protein sequence ID" value="VDN54619.1"/>
    <property type="molecule type" value="Genomic_DNA"/>
</dbReference>
<evidence type="ECO:0000256" key="16">
    <source>
        <dbReference type="SAM" id="Coils"/>
    </source>
</evidence>
<evidence type="ECO:0000256" key="6">
    <source>
        <dbReference type="ARBA" id="ARBA00022692"/>
    </source>
</evidence>
<dbReference type="AlphaFoldDB" id="A0A0N4U0Y4"/>
<keyword evidence="7 15" id="KW-0999">Mitochondrion inner membrane</keyword>
<evidence type="ECO:0000256" key="5">
    <source>
        <dbReference type="ARBA" id="ARBA00022673"/>
    </source>
</evidence>
<comment type="similarity">
    <text evidence="2 15">Belongs to the MCU (TC 1.A.77) family.</text>
</comment>
<evidence type="ECO:0000256" key="1">
    <source>
        <dbReference type="ARBA" id="ARBA00004448"/>
    </source>
</evidence>
<dbReference type="GO" id="GO:0015292">
    <property type="term" value="F:uniporter activity"/>
    <property type="evidence" value="ECO:0007669"/>
    <property type="project" value="UniProtKB-UniRule"/>
</dbReference>
<evidence type="ECO:0000256" key="3">
    <source>
        <dbReference type="ARBA" id="ARBA00022448"/>
    </source>
</evidence>
<keyword evidence="3 15" id="KW-0813">Transport</keyword>
<evidence type="ECO:0000256" key="12">
    <source>
        <dbReference type="ARBA" id="ARBA00023136"/>
    </source>
</evidence>